<organism evidence="2 3">
    <name type="scientific">Rotaria magnacalcarata</name>
    <dbReference type="NCBI Taxonomy" id="392030"/>
    <lineage>
        <taxon>Eukaryota</taxon>
        <taxon>Metazoa</taxon>
        <taxon>Spiralia</taxon>
        <taxon>Gnathifera</taxon>
        <taxon>Rotifera</taxon>
        <taxon>Eurotatoria</taxon>
        <taxon>Bdelloidea</taxon>
        <taxon>Philodinida</taxon>
        <taxon>Philodinidae</taxon>
        <taxon>Rotaria</taxon>
    </lineage>
</organism>
<dbReference type="Proteomes" id="UP000663855">
    <property type="component" value="Unassembled WGS sequence"/>
</dbReference>
<evidence type="ECO:0000313" key="3">
    <source>
        <dbReference type="Proteomes" id="UP000663855"/>
    </source>
</evidence>
<sequence>MRANSFYKCESKPDDETTSTTQSSTSSLSTNHDRHHHARSHLKTSSLINNNSSLTAIQRQQLLTQLLRIENHKKNPLTSSTLAGLLQTPIQSRSLSNDSYDPLQRKIKKFKSSHKKSNQTDKLTQLLSSPTTPSSPVANNIGRTSTNISPQSLLERLSSSNVASSPSQQLINRRRLKNSLSGTHKQGKTNRNLSPSDLWSLVDNTSGGAILFKGQLLEVARKIQQKEELENNANNRRVILQDGSSVLSNTNENIDNRLDDVGTSIDDDESIDPWQFRPKSGCRYLR</sequence>
<protein>
    <submittedName>
        <fullName evidence="2">Uncharacterized protein</fullName>
    </submittedName>
</protein>
<feature type="compositionally biased region" description="Basic residues" evidence="1">
    <location>
        <begin position="33"/>
        <end position="42"/>
    </location>
</feature>
<accession>A0A815VHX1</accession>
<feature type="region of interest" description="Disordered" evidence="1">
    <location>
        <begin position="1"/>
        <end position="47"/>
    </location>
</feature>
<reference evidence="2" key="1">
    <citation type="submission" date="2021-02" db="EMBL/GenBank/DDBJ databases">
        <authorList>
            <person name="Nowell W R."/>
        </authorList>
    </citation>
    <scope>NUCLEOTIDE SEQUENCE</scope>
</reference>
<gene>
    <name evidence="2" type="ORF">CJN711_LOCUS29181</name>
</gene>
<dbReference type="EMBL" id="CAJNOV010013819">
    <property type="protein sequence ID" value="CAF1533133.1"/>
    <property type="molecule type" value="Genomic_DNA"/>
</dbReference>
<comment type="caution">
    <text evidence="2">The sequence shown here is derived from an EMBL/GenBank/DDBJ whole genome shotgun (WGS) entry which is preliminary data.</text>
</comment>
<feature type="compositionally biased region" description="Polar residues" evidence="1">
    <location>
        <begin position="178"/>
        <end position="194"/>
    </location>
</feature>
<evidence type="ECO:0000256" key="1">
    <source>
        <dbReference type="SAM" id="MobiDB-lite"/>
    </source>
</evidence>
<feature type="compositionally biased region" description="Low complexity" evidence="1">
    <location>
        <begin position="123"/>
        <end position="136"/>
    </location>
</feature>
<feature type="compositionally biased region" description="Polar residues" evidence="1">
    <location>
        <begin position="137"/>
        <end position="152"/>
    </location>
</feature>
<evidence type="ECO:0000313" key="2">
    <source>
        <dbReference type="EMBL" id="CAF1533133.1"/>
    </source>
</evidence>
<feature type="compositionally biased region" description="Low complexity" evidence="1">
    <location>
        <begin position="158"/>
        <end position="167"/>
    </location>
</feature>
<feature type="non-terminal residue" evidence="2">
    <location>
        <position position="1"/>
    </location>
</feature>
<feature type="compositionally biased region" description="Low complexity" evidence="1">
    <location>
        <begin position="18"/>
        <end position="30"/>
    </location>
</feature>
<name>A0A815VHX1_9BILA</name>
<proteinExistence type="predicted"/>
<feature type="region of interest" description="Disordered" evidence="1">
    <location>
        <begin position="109"/>
        <end position="194"/>
    </location>
</feature>
<dbReference type="AlphaFoldDB" id="A0A815VHX1"/>